<evidence type="ECO:0000259" key="10">
    <source>
        <dbReference type="Pfam" id="PF00149"/>
    </source>
</evidence>
<feature type="transmembrane region" description="Helical" evidence="8">
    <location>
        <begin position="294"/>
        <end position="316"/>
    </location>
</feature>
<sequence length="727" mass="80884">MVWRGVMDDMFAGYYDFKERNVCDHVCLWFMEEEDDEPAPELDLSNCTFNAVNASYCRFEWWIGDDWCDVACNNSACGFDGGDCASWGGGGGLPSLYATDPKISTTESSGLPEGSFWSCRDVYTHPLTTNSAGQIILDEFWTASGEIASFKKFLKCDHALEEKYNELTTMLLTTGFFVKILIPALILFIIEMALILRSYFKPKFTAIRHKSSSSSKEVEMMGGDNNNPEVSDAGLVTSIVPAADHSVTLDEVRISDRTSLTEENKEVGAAKCCKCCCNACICCTTPSKLCCLKYFGFSILVIITWGAVMISATSLAENMGAETPWFMMHLTPTCSANNCQDVESFRREDGFKEGEGENFTVLIASDSQLDWFDGEFSIINAEYPECCDPSDSLSACTTKVGIHTNMEQVKSFGTIPEADTVFNNGDLTAWFHPHEFYYFMQDWHSLPSNIKSFYPSLGNHDYINNLGGGSFFGDEWSSESWNELNNACCAQHAVQYMRCGIKGEAGWMHSGIPKFDSSKLTSFDSNSLSYSHTRGRYHFIHVNYEPVFENYKIGISNSFAWLSEDIKIAREAGLKIVLISHDGYMFGYTERVVQDAGGVDVVFAGHLHRCLGTFCEMPTPSFSGNDRCKASFKDHWPEGFGGNHWFLDEEGDMECNSYGPGSWSFAGAPIVWSGSSSYQNYLQADFGPNGINIKAMSSVGGVARREEAGSLLHPYHDDEDLEFLIAM</sequence>
<proteinExistence type="predicted"/>
<dbReference type="Proteomes" id="UP001162640">
    <property type="component" value="Unassembled WGS sequence"/>
</dbReference>
<accession>A0A9W6ZTM9</accession>
<evidence type="ECO:0000313" key="11">
    <source>
        <dbReference type="EMBL" id="GMH60404.1"/>
    </source>
</evidence>
<keyword evidence="6" id="KW-0325">Glycoprotein</keyword>
<organism evidence="11 12">
    <name type="scientific">Triparma laevis f. inornata</name>
    <dbReference type="NCBI Taxonomy" id="1714386"/>
    <lineage>
        <taxon>Eukaryota</taxon>
        <taxon>Sar</taxon>
        <taxon>Stramenopiles</taxon>
        <taxon>Ochrophyta</taxon>
        <taxon>Bolidophyceae</taxon>
        <taxon>Parmales</taxon>
        <taxon>Triparmaceae</taxon>
        <taxon>Triparma</taxon>
    </lineage>
</organism>
<evidence type="ECO:0000259" key="9">
    <source>
        <dbReference type="Pfam" id="PF00066"/>
    </source>
</evidence>
<comment type="subcellular location">
    <subcellularLocation>
        <location evidence="7">Endomembrane system</location>
        <topology evidence="7">Single-pass type I membrane protein</topology>
    </subcellularLocation>
</comment>
<dbReference type="InterPro" id="IPR029052">
    <property type="entry name" value="Metallo-depent_PP-like"/>
</dbReference>
<keyword evidence="1 8" id="KW-0812">Transmembrane</keyword>
<comment type="caution">
    <text evidence="11">The sequence shown here is derived from an EMBL/GenBank/DDBJ whole genome shotgun (WGS) entry which is preliminary data.</text>
</comment>
<feature type="transmembrane region" description="Helical" evidence="8">
    <location>
        <begin position="176"/>
        <end position="200"/>
    </location>
</feature>
<feature type="domain" description="Calcineurin-like phosphoesterase" evidence="10">
    <location>
        <begin position="405"/>
        <end position="610"/>
    </location>
</feature>
<dbReference type="InterPro" id="IPR004843">
    <property type="entry name" value="Calcineurin-like_PHP"/>
</dbReference>
<evidence type="ECO:0000256" key="6">
    <source>
        <dbReference type="ARBA" id="ARBA00023180"/>
    </source>
</evidence>
<feature type="domain" description="LNR" evidence="9">
    <location>
        <begin position="46"/>
        <end position="84"/>
    </location>
</feature>
<evidence type="ECO:0000256" key="5">
    <source>
        <dbReference type="ARBA" id="ARBA00023157"/>
    </source>
</evidence>
<keyword evidence="4 8" id="KW-0472">Membrane</keyword>
<name>A0A9W6ZTM9_9STRA</name>
<evidence type="ECO:0000256" key="3">
    <source>
        <dbReference type="ARBA" id="ARBA00022989"/>
    </source>
</evidence>
<evidence type="ECO:0000313" key="12">
    <source>
        <dbReference type="Proteomes" id="UP001162640"/>
    </source>
</evidence>
<evidence type="ECO:0008006" key="13">
    <source>
        <dbReference type="Google" id="ProtNLM"/>
    </source>
</evidence>
<keyword evidence="3 8" id="KW-1133">Transmembrane helix</keyword>
<dbReference type="Pfam" id="PF00149">
    <property type="entry name" value="Metallophos"/>
    <property type="match status" value="1"/>
</dbReference>
<evidence type="ECO:0000256" key="2">
    <source>
        <dbReference type="ARBA" id="ARBA00022737"/>
    </source>
</evidence>
<evidence type="ECO:0000256" key="1">
    <source>
        <dbReference type="ARBA" id="ARBA00022692"/>
    </source>
</evidence>
<dbReference type="Gene3D" id="3.60.21.10">
    <property type="match status" value="1"/>
</dbReference>
<evidence type="ECO:0000256" key="8">
    <source>
        <dbReference type="SAM" id="Phobius"/>
    </source>
</evidence>
<dbReference type="InterPro" id="IPR035993">
    <property type="entry name" value="Notch-like_dom_sf"/>
</dbReference>
<dbReference type="GO" id="GO:0016787">
    <property type="term" value="F:hydrolase activity"/>
    <property type="evidence" value="ECO:0007669"/>
    <property type="project" value="InterPro"/>
</dbReference>
<dbReference type="Pfam" id="PF00066">
    <property type="entry name" value="Notch"/>
    <property type="match status" value="1"/>
</dbReference>
<dbReference type="InterPro" id="IPR000800">
    <property type="entry name" value="Notch_dom"/>
</dbReference>
<dbReference type="Gene3D" id="4.10.470.20">
    <property type="match status" value="1"/>
</dbReference>
<protein>
    <recommendedName>
        <fullName evidence="13">Calcineurin-like phosphoesterase domain-containing protein</fullName>
    </recommendedName>
</protein>
<dbReference type="GO" id="GO:0012505">
    <property type="term" value="C:endomembrane system"/>
    <property type="evidence" value="ECO:0007669"/>
    <property type="project" value="UniProtKB-SubCell"/>
</dbReference>
<dbReference type="EMBL" id="BLQM01000078">
    <property type="protein sequence ID" value="GMH60404.1"/>
    <property type="molecule type" value="Genomic_DNA"/>
</dbReference>
<evidence type="ECO:0000256" key="7">
    <source>
        <dbReference type="ARBA" id="ARBA00046288"/>
    </source>
</evidence>
<dbReference type="SUPFAM" id="SSF56300">
    <property type="entry name" value="Metallo-dependent phosphatases"/>
    <property type="match status" value="1"/>
</dbReference>
<reference evidence="12" key="1">
    <citation type="journal article" date="2023" name="Commun. Biol.">
        <title>Genome analysis of Parmales, the sister group of diatoms, reveals the evolutionary specialization of diatoms from phago-mixotrophs to photoautotrophs.</title>
        <authorList>
            <person name="Ban H."/>
            <person name="Sato S."/>
            <person name="Yoshikawa S."/>
            <person name="Yamada K."/>
            <person name="Nakamura Y."/>
            <person name="Ichinomiya M."/>
            <person name="Sato N."/>
            <person name="Blanc-Mathieu R."/>
            <person name="Endo H."/>
            <person name="Kuwata A."/>
            <person name="Ogata H."/>
        </authorList>
    </citation>
    <scope>NUCLEOTIDE SEQUENCE [LARGE SCALE GENOMIC DNA]</scope>
</reference>
<keyword evidence="5" id="KW-1015">Disulfide bond</keyword>
<keyword evidence="2" id="KW-0677">Repeat</keyword>
<dbReference type="AlphaFoldDB" id="A0A9W6ZTM9"/>
<dbReference type="SUPFAM" id="SSF90193">
    <property type="entry name" value="Notch domain"/>
    <property type="match status" value="1"/>
</dbReference>
<gene>
    <name evidence="11" type="ORF">TL16_g03040</name>
</gene>
<evidence type="ECO:0000256" key="4">
    <source>
        <dbReference type="ARBA" id="ARBA00023136"/>
    </source>
</evidence>